<gene>
    <name evidence="2" type="ORF">HPHI1048_LOCUS5468</name>
</gene>
<dbReference type="SUPFAM" id="SSF49899">
    <property type="entry name" value="Concanavalin A-like lectins/glucanases"/>
    <property type="match status" value="1"/>
</dbReference>
<dbReference type="Gene3D" id="2.60.120.920">
    <property type="match status" value="1"/>
</dbReference>
<feature type="compositionally biased region" description="Basic and acidic residues" evidence="1">
    <location>
        <begin position="342"/>
        <end position="351"/>
    </location>
</feature>
<feature type="region of interest" description="Disordered" evidence="1">
    <location>
        <begin position="326"/>
        <end position="351"/>
    </location>
</feature>
<sequence length="556" mass="61184">MLEATGRDSGKEVTWKDTGVPCMKVSGAQICKTRDTPDFAVGLGEKVYSQGQHELEFAINRYGDGYVYVGVAIPTINLQQTWCRRCATDQVWYYFGCGYTNALRNGWEDIVSKEVGGPEMKVPKLQVGDRVKAQLDMDNGQLRFSIFKVEEGVWKDVPGMLEGIKTPVVAACCIQERGDSVSLINPSRSKEEQQTKKKSDRYAHVQSKIVSAIRQITQNNSDNNTDEGQGPRSRPRRATGWTHKALRSMEETNRPKQEEEESGSLSKSEEGREKGGGKDGLGVHEEKRARRALNVPLASSPRSTQRRVNGGDKLTLRLPTINVTVTKNNDGRRDSNGALLEDGSKDPLFNRDFRRGKSKIATAPESMKNPFNRPPPPVLVKLMQETARVPMPHLPPLQKSVRGHSAGSEGVSSAAVFGNEPVHESHKPLTKSAYIKRASKINDVLSQRIARGLLPAATNRLDASLHEEILGWSTASTRDSISDSTILLGRGMQEEERRGGTEKQDGDWTSHGAAPAVSLRLIEPISEISVAGKRRQFPLPSGPEHVPAPMSIPDIS</sequence>
<feature type="region of interest" description="Disordered" evidence="1">
    <location>
        <begin position="533"/>
        <end position="556"/>
    </location>
</feature>
<feature type="compositionally biased region" description="Basic and acidic residues" evidence="1">
    <location>
        <begin position="247"/>
        <end position="257"/>
    </location>
</feature>
<evidence type="ECO:0000256" key="1">
    <source>
        <dbReference type="SAM" id="MobiDB-lite"/>
    </source>
</evidence>
<evidence type="ECO:0008006" key="3">
    <source>
        <dbReference type="Google" id="ProtNLM"/>
    </source>
</evidence>
<reference evidence="2" key="1">
    <citation type="submission" date="2021-01" db="EMBL/GenBank/DDBJ databases">
        <authorList>
            <person name="Corre E."/>
            <person name="Pelletier E."/>
            <person name="Niang G."/>
            <person name="Scheremetjew M."/>
            <person name="Finn R."/>
            <person name="Kale V."/>
            <person name="Holt S."/>
            <person name="Cochrane G."/>
            <person name="Meng A."/>
            <person name="Brown T."/>
            <person name="Cohen L."/>
        </authorList>
    </citation>
    <scope>NUCLEOTIDE SEQUENCE</scope>
    <source>
        <strain evidence="2">CCMP325</strain>
    </source>
</reference>
<feature type="compositionally biased region" description="Basic and acidic residues" evidence="1">
    <location>
        <begin position="188"/>
        <end position="203"/>
    </location>
</feature>
<name>A0A7S0HD19_9CRYP</name>
<accession>A0A7S0HD19</accession>
<feature type="region of interest" description="Disordered" evidence="1">
    <location>
        <begin position="490"/>
        <end position="512"/>
    </location>
</feature>
<feature type="compositionally biased region" description="Polar residues" evidence="1">
    <location>
        <begin position="214"/>
        <end position="227"/>
    </location>
</feature>
<feature type="compositionally biased region" description="Basic and acidic residues" evidence="1">
    <location>
        <begin position="492"/>
        <end position="508"/>
    </location>
</feature>
<proteinExistence type="predicted"/>
<dbReference type="InterPro" id="IPR043136">
    <property type="entry name" value="B30.2/SPRY_sf"/>
</dbReference>
<dbReference type="AlphaFoldDB" id="A0A7S0HD19"/>
<dbReference type="EMBL" id="HBEO01007806">
    <property type="protein sequence ID" value="CAD8474858.1"/>
    <property type="molecule type" value="Transcribed_RNA"/>
</dbReference>
<feature type="region of interest" description="Disordered" evidence="1">
    <location>
        <begin position="184"/>
        <end position="312"/>
    </location>
</feature>
<organism evidence="2">
    <name type="scientific">Hanusia phi</name>
    <dbReference type="NCBI Taxonomy" id="3032"/>
    <lineage>
        <taxon>Eukaryota</taxon>
        <taxon>Cryptophyceae</taxon>
        <taxon>Pyrenomonadales</taxon>
        <taxon>Geminigeraceae</taxon>
        <taxon>Hanusia</taxon>
    </lineage>
</organism>
<evidence type="ECO:0000313" key="2">
    <source>
        <dbReference type="EMBL" id="CAD8474858.1"/>
    </source>
</evidence>
<feature type="compositionally biased region" description="Basic and acidic residues" evidence="1">
    <location>
        <begin position="267"/>
        <end position="288"/>
    </location>
</feature>
<dbReference type="InterPro" id="IPR013320">
    <property type="entry name" value="ConA-like_dom_sf"/>
</dbReference>
<protein>
    <recommendedName>
        <fullName evidence="3">B30.2/SPRY domain-containing protein</fullName>
    </recommendedName>
</protein>